<evidence type="ECO:0000313" key="2">
    <source>
        <dbReference type="EMBL" id="KAK6358240.1"/>
    </source>
</evidence>
<dbReference type="GO" id="GO:0000175">
    <property type="term" value="F:3'-5'-RNA exonuclease activity"/>
    <property type="evidence" value="ECO:0007669"/>
    <property type="project" value="TreeGrafter"/>
</dbReference>
<comment type="caution">
    <text evidence="2">The sequence shown here is derived from an EMBL/GenBank/DDBJ whole genome shotgun (WGS) entry which is preliminary data.</text>
</comment>
<dbReference type="CDD" id="cd09083">
    <property type="entry name" value="EEP-1"/>
    <property type="match status" value="1"/>
</dbReference>
<proteinExistence type="predicted"/>
<dbReference type="EMBL" id="JAVHNS010000004">
    <property type="protein sequence ID" value="KAK6358240.1"/>
    <property type="molecule type" value="Genomic_DNA"/>
</dbReference>
<evidence type="ECO:0000259" key="1">
    <source>
        <dbReference type="Pfam" id="PF03372"/>
    </source>
</evidence>
<dbReference type="SUPFAM" id="SSF56219">
    <property type="entry name" value="DNase I-like"/>
    <property type="match status" value="1"/>
</dbReference>
<dbReference type="InterPro" id="IPR036691">
    <property type="entry name" value="Endo/exonu/phosph_ase_sf"/>
</dbReference>
<dbReference type="AlphaFoldDB" id="A0AAV9VEP6"/>
<evidence type="ECO:0000313" key="3">
    <source>
        <dbReference type="Proteomes" id="UP001373714"/>
    </source>
</evidence>
<dbReference type="PANTHER" id="PTHR12121:SF36">
    <property type="entry name" value="ENDONUCLEASE_EXONUCLEASE_PHOSPHATASE DOMAIN-CONTAINING PROTEIN"/>
    <property type="match status" value="1"/>
</dbReference>
<feature type="domain" description="Endonuclease/exonuclease/phosphatase" evidence="1">
    <location>
        <begin position="14"/>
        <end position="298"/>
    </location>
</feature>
<dbReference type="Pfam" id="PF03372">
    <property type="entry name" value="Exo_endo_phos"/>
    <property type="match status" value="1"/>
</dbReference>
<organism evidence="2 3">
    <name type="scientific">Orbilia blumenaviensis</name>
    <dbReference type="NCBI Taxonomy" id="1796055"/>
    <lineage>
        <taxon>Eukaryota</taxon>
        <taxon>Fungi</taxon>
        <taxon>Dikarya</taxon>
        <taxon>Ascomycota</taxon>
        <taxon>Pezizomycotina</taxon>
        <taxon>Orbiliomycetes</taxon>
        <taxon>Orbiliales</taxon>
        <taxon>Orbiliaceae</taxon>
        <taxon>Orbilia</taxon>
    </lineage>
</organism>
<gene>
    <name evidence="2" type="ORF">TWF730_007590</name>
</gene>
<reference evidence="2 3" key="1">
    <citation type="submission" date="2019-10" db="EMBL/GenBank/DDBJ databases">
        <authorList>
            <person name="Palmer J.M."/>
        </authorList>
    </citation>
    <scope>NUCLEOTIDE SEQUENCE [LARGE SCALE GENOMIC DNA]</scope>
    <source>
        <strain evidence="2 3">TWF730</strain>
    </source>
</reference>
<dbReference type="PANTHER" id="PTHR12121">
    <property type="entry name" value="CARBON CATABOLITE REPRESSOR PROTEIN 4"/>
    <property type="match status" value="1"/>
</dbReference>
<dbReference type="Gene3D" id="3.60.10.10">
    <property type="entry name" value="Endonuclease/exonuclease/phosphatase"/>
    <property type="match status" value="1"/>
</dbReference>
<accession>A0AAV9VEP6</accession>
<dbReference type="InterPro" id="IPR005135">
    <property type="entry name" value="Endo/exonuclease/phosphatase"/>
</dbReference>
<protein>
    <recommendedName>
        <fullName evidence="1">Endonuclease/exonuclease/phosphatase domain-containing protein</fullName>
    </recommendedName>
</protein>
<dbReference type="InterPro" id="IPR050410">
    <property type="entry name" value="CCR4/nocturin_mRNA_transcr"/>
</dbReference>
<dbReference type="Proteomes" id="UP001373714">
    <property type="component" value="Unassembled WGS sequence"/>
</dbReference>
<sequence>MQLASTPLPLRVITHNIRYATSSPFRGEEPWPNRLPLLISQLHHLTSATPSIPTIICLQEVLHSQLTDILSTLNSNLPDNLHWASIGVHRDDGHFAGEASPVLYQPVTFTPQTNNTTWLSPTPGKPSKGWDAASIRIITHGIFQHLPSRRQLVFMSTHLDDQGSQSRFHAAEMIINIASEYQKQGLPVILAGDFNSEVTDEAYKRLAEDDSGVTDVINHVGKAGVYGEQNTYTGFGYEGESEKRIDFIFVNDSVVGKTIEQDSQSQGESVAKEKDWKVNGYAVMPNKFKDIGVFVSDHRAVVADLELQ</sequence>
<keyword evidence="3" id="KW-1185">Reference proteome</keyword>
<name>A0AAV9VEP6_9PEZI</name>